<reference key="1">
    <citation type="submission" date="2010-11" db="EMBL/GenBank/DDBJ databases">
        <title>The complete genome of chromosome of Calditerrivibrio nitroreducens DSM 19672.</title>
        <authorList>
            <consortium name="US DOE Joint Genome Institute (JGI-PGF)"/>
            <person name="Lucas S."/>
            <person name="Copeland A."/>
            <person name="Lapidus A."/>
            <person name="Bruce D."/>
            <person name="Goodwin L."/>
            <person name="Pitluck S."/>
            <person name="Kyrpides N."/>
            <person name="Mavromatis K."/>
            <person name="Ivanova N."/>
            <person name="Mikhailova N."/>
            <person name="Zeytun A."/>
            <person name="Brettin T."/>
            <person name="Detter J.C."/>
            <person name="Tapia R."/>
            <person name="Han C."/>
            <person name="Land M."/>
            <person name="Hauser L."/>
            <person name="Markowitz V."/>
            <person name="Cheng J.-F."/>
            <person name="Hugenholtz P."/>
            <person name="Woyke T."/>
            <person name="Wu D."/>
            <person name="Spring S."/>
            <person name="Schroeder M."/>
            <person name="Brambilla E."/>
            <person name="Klenk H.-P."/>
            <person name="Eisen J.A."/>
        </authorList>
    </citation>
    <scope>NUCLEOTIDE SEQUENCE [LARGE SCALE GENOMIC DNA]</scope>
    <source>
        <strain>DSM 19672</strain>
    </source>
</reference>
<dbReference type="HOGENOM" id="CLU_064298_0_0_0"/>
<evidence type="ECO:0000313" key="3">
    <source>
        <dbReference type="Proteomes" id="UP000007039"/>
    </source>
</evidence>
<evidence type="ECO:0008006" key="4">
    <source>
        <dbReference type="Google" id="ProtNLM"/>
    </source>
</evidence>
<accession>E4TEF6</accession>
<gene>
    <name evidence="2" type="ordered locus">Calni_0369</name>
</gene>
<keyword evidence="3" id="KW-1185">Reference proteome</keyword>
<dbReference type="eggNOG" id="COG0177">
    <property type="taxonomic scope" value="Bacteria"/>
</dbReference>
<dbReference type="NCBIfam" id="TIGR02757">
    <property type="entry name" value="TIGR02757 family protein"/>
    <property type="match status" value="1"/>
</dbReference>
<protein>
    <recommendedName>
        <fullName evidence="4">TIGR02757 family protein</fullName>
    </recommendedName>
</protein>
<dbReference type="STRING" id="768670.Calni_0369"/>
<dbReference type="AlphaFoldDB" id="E4TEF6"/>
<evidence type="ECO:0000313" key="2">
    <source>
        <dbReference type="EMBL" id="ADR18282.1"/>
    </source>
</evidence>
<feature type="region of interest" description="Disordered" evidence="1">
    <location>
        <begin position="1"/>
        <end position="21"/>
    </location>
</feature>
<proteinExistence type="predicted"/>
<dbReference type="Proteomes" id="UP000007039">
    <property type="component" value="Chromosome"/>
</dbReference>
<sequence>MVKKRKAGVNQKSAQNVEEQTHLRNRDSISVFLERSYKVYNRVEFIETDPIFFPSSYSGNKEYVAFVSALFAYGRVNLIKDFLIRFFDYYGNDPNNNLVQESSSVYYRFQTSKDIFNLYGMITEIYEKYGSIEGAFLSFSDELEEALKRFVLYCREFGRKRLLDRGFFQLFPDPESSGLKRFRMFLRWMIRKDEIDFGLWKNFDRKDLIYPIDTHILRFADKNGIVSNETNSLKNALKITEFFRGINSSDPLKYDFTITRLGMINNCKFKKDYNCEFCAHVINCPFC</sequence>
<dbReference type="EMBL" id="CP002347">
    <property type="protein sequence ID" value="ADR18282.1"/>
    <property type="molecule type" value="Genomic_DNA"/>
</dbReference>
<evidence type="ECO:0000256" key="1">
    <source>
        <dbReference type="SAM" id="MobiDB-lite"/>
    </source>
</evidence>
<reference evidence="2 3" key="2">
    <citation type="journal article" date="2011" name="Stand. Genomic Sci.">
        <title>Complete genome sequence of Calditerrivibrio nitroreducens type strain (Yu37-1).</title>
        <authorList>
            <person name="Pitluck S."/>
            <person name="Sikorski J."/>
            <person name="Zeytun A."/>
            <person name="Lapidus A."/>
            <person name="Nolan M."/>
            <person name="Lucas S."/>
            <person name="Hammon N."/>
            <person name="Deshpande S."/>
            <person name="Cheng J.F."/>
            <person name="Tapia R."/>
            <person name="Han C."/>
            <person name="Goodwin L."/>
            <person name="Liolios K."/>
            <person name="Pagani I."/>
            <person name="Ivanova N."/>
            <person name="Mavromatis K."/>
            <person name="Pati A."/>
            <person name="Chen A."/>
            <person name="Palaniappan K."/>
            <person name="Hauser L."/>
            <person name="Chang Y.J."/>
            <person name="Jeffries C.D."/>
            <person name="Detter J.C."/>
            <person name="Brambilla E."/>
            <person name="Djao O.D."/>
            <person name="Rohde M."/>
            <person name="Spring S."/>
            <person name="Goker M."/>
            <person name="Woyke T."/>
            <person name="Bristow J."/>
            <person name="Eisen J.A."/>
            <person name="Markowitz V."/>
            <person name="Hugenholtz P."/>
            <person name="Kyrpides N.C."/>
            <person name="Klenk H.P."/>
            <person name="Land M."/>
        </authorList>
    </citation>
    <scope>NUCLEOTIDE SEQUENCE [LARGE SCALE GENOMIC DNA]</scope>
    <source>
        <strain evidence="3">DSM 19672 / NBRC 101217 / Yu37-1</strain>
    </source>
</reference>
<name>E4TEF6_CALNY</name>
<dbReference type="Pfam" id="PF09674">
    <property type="entry name" value="DUF2400"/>
    <property type="match status" value="1"/>
</dbReference>
<dbReference type="InterPro" id="IPR014127">
    <property type="entry name" value="CHP02757"/>
</dbReference>
<organism evidence="2 3">
    <name type="scientific">Calditerrivibrio nitroreducens (strain DSM 19672 / NBRC 101217 / Yu37-1)</name>
    <dbReference type="NCBI Taxonomy" id="768670"/>
    <lineage>
        <taxon>Bacteria</taxon>
        <taxon>Pseudomonadati</taxon>
        <taxon>Deferribacterota</taxon>
        <taxon>Deferribacteres</taxon>
        <taxon>Deferribacterales</taxon>
        <taxon>Calditerrivibrionaceae</taxon>
    </lineage>
</organism>
<dbReference type="KEGG" id="cni:Calni_0369"/>